<protein>
    <submittedName>
        <fullName evidence="2">ATP binding protein</fullName>
    </submittedName>
</protein>
<accession>A0ABD1NRJ2</accession>
<proteinExistence type="predicted"/>
<comment type="caution">
    <text evidence="2">The sequence shown here is derived from an EMBL/GenBank/DDBJ whole genome shotgun (WGS) entry which is preliminary data.</text>
</comment>
<feature type="region of interest" description="Disordered" evidence="1">
    <location>
        <begin position="114"/>
        <end position="170"/>
    </location>
</feature>
<keyword evidence="3" id="KW-1185">Reference proteome</keyword>
<sequence length="170" mass="18992">MSEVPICTREGRATESRMSAKVSYDTVSEASQMTVESQADSIKSVPVQITASSGFAWAKRAKTGSQNDKIRLSYYKKSQFGYKFSNVQSGIRGPAENAKHVTFKQQEILFHGQDSFDPSDAYDEPQELSMKKGRGGFSGPLLYPSQGMEASMDGQPRQHVRRSRFSRDLY</sequence>
<evidence type="ECO:0000313" key="2">
    <source>
        <dbReference type="EMBL" id="KAL2454220.1"/>
    </source>
</evidence>
<evidence type="ECO:0000313" key="3">
    <source>
        <dbReference type="Proteomes" id="UP001604336"/>
    </source>
</evidence>
<gene>
    <name evidence="2" type="ORF">Adt_48280</name>
</gene>
<organism evidence="2 3">
    <name type="scientific">Abeliophyllum distichum</name>
    <dbReference type="NCBI Taxonomy" id="126358"/>
    <lineage>
        <taxon>Eukaryota</taxon>
        <taxon>Viridiplantae</taxon>
        <taxon>Streptophyta</taxon>
        <taxon>Embryophyta</taxon>
        <taxon>Tracheophyta</taxon>
        <taxon>Spermatophyta</taxon>
        <taxon>Magnoliopsida</taxon>
        <taxon>eudicotyledons</taxon>
        <taxon>Gunneridae</taxon>
        <taxon>Pentapetalae</taxon>
        <taxon>asterids</taxon>
        <taxon>lamiids</taxon>
        <taxon>Lamiales</taxon>
        <taxon>Oleaceae</taxon>
        <taxon>Forsythieae</taxon>
        <taxon>Abeliophyllum</taxon>
    </lineage>
</organism>
<dbReference type="Proteomes" id="UP001604336">
    <property type="component" value="Unassembled WGS sequence"/>
</dbReference>
<dbReference type="EMBL" id="JBFOLK010000439">
    <property type="protein sequence ID" value="KAL2454220.1"/>
    <property type="molecule type" value="Genomic_DNA"/>
</dbReference>
<evidence type="ECO:0000256" key="1">
    <source>
        <dbReference type="SAM" id="MobiDB-lite"/>
    </source>
</evidence>
<reference evidence="3" key="1">
    <citation type="submission" date="2024-07" db="EMBL/GenBank/DDBJ databases">
        <title>Two chromosome-level genome assemblies of Korean endemic species Abeliophyllum distichum and Forsythia ovata (Oleaceae).</title>
        <authorList>
            <person name="Jang H."/>
        </authorList>
    </citation>
    <scope>NUCLEOTIDE SEQUENCE [LARGE SCALE GENOMIC DNA]</scope>
</reference>
<dbReference type="AlphaFoldDB" id="A0ABD1NRJ2"/>
<name>A0ABD1NRJ2_9LAMI</name>